<dbReference type="Proteomes" id="UP001162156">
    <property type="component" value="Unassembled WGS sequence"/>
</dbReference>
<dbReference type="EMBL" id="JANEYF010003513">
    <property type="protein sequence ID" value="KAJ8935843.1"/>
    <property type="molecule type" value="Genomic_DNA"/>
</dbReference>
<sequence length="71" mass="8077">MKYGLLNARARAADVAQVTSKKALDASCENQLASKFCLFRKWMCNAVFNCKLIDNRSYIFTSKTIHSTFHV</sequence>
<keyword evidence="2" id="KW-1185">Reference proteome</keyword>
<name>A0AAV8XAM7_9CUCU</name>
<dbReference type="AlphaFoldDB" id="A0AAV8XAM7"/>
<comment type="caution">
    <text evidence="1">The sequence shown here is derived from an EMBL/GenBank/DDBJ whole genome shotgun (WGS) entry which is preliminary data.</text>
</comment>
<reference evidence="1" key="1">
    <citation type="journal article" date="2023" name="Insect Mol. Biol.">
        <title>Genome sequencing provides insights into the evolution of gene families encoding plant cell wall-degrading enzymes in longhorned beetles.</title>
        <authorList>
            <person name="Shin N.R."/>
            <person name="Okamura Y."/>
            <person name="Kirsch R."/>
            <person name="Pauchet Y."/>
        </authorList>
    </citation>
    <scope>NUCLEOTIDE SEQUENCE</scope>
    <source>
        <strain evidence="1">RBIC_L_NR</strain>
    </source>
</reference>
<evidence type="ECO:0000313" key="1">
    <source>
        <dbReference type="EMBL" id="KAJ8935843.1"/>
    </source>
</evidence>
<gene>
    <name evidence="1" type="ORF">NQ314_012621</name>
</gene>
<evidence type="ECO:0000313" key="2">
    <source>
        <dbReference type="Proteomes" id="UP001162156"/>
    </source>
</evidence>
<protein>
    <submittedName>
        <fullName evidence="1">Uncharacterized protein</fullName>
    </submittedName>
</protein>
<proteinExistence type="predicted"/>
<accession>A0AAV8XAM7</accession>
<organism evidence="1 2">
    <name type="scientific">Rhamnusium bicolor</name>
    <dbReference type="NCBI Taxonomy" id="1586634"/>
    <lineage>
        <taxon>Eukaryota</taxon>
        <taxon>Metazoa</taxon>
        <taxon>Ecdysozoa</taxon>
        <taxon>Arthropoda</taxon>
        <taxon>Hexapoda</taxon>
        <taxon>Insecta</taxon>
        <taxon>Pterygota</taxon>
        <taxon>Neoptera</taxon>
        <taxon>Endopterygota</taxon>
        <taxon>Coleoptera</taxon>
        <taxon>Polyphaga</taxon>
        <taxon>Cucujiformia</taxon>
        <taxon>Chrysomeloidea</taxon>
        <taxon>Cerambycidae</taxon>
        <taxon>Lepturinae</taxon>
        <taxon>Rhagiini</taxon>
        <taxon>Rhamnusium</taxon>
    </lineage>
</organism>